<organism evidence="2 3">
    <name type="scientific">Mycena maculata</name>
    <dbReference type="NCBI Taxonomy" id="230809"/>
    <lineage>
        <taxon>Eukaryota</taxon>
        <taxon>Fungi</taxon>
        <taxon>Dikarya</taxon>
        <taxon>Basidiomycota</taxon>
        <taxon>Agaricomycotina</taxon>
        <taxon>Agaricomycetes</taxon>
        <taxon>Agaricomycetidae</taxon>
        <taxon>Agaricales</taxon>
        <taxon>Marasmiineae</taxon>
        <taxon>Mycenaceae</taxon>
        <taxon>Mycena</taxon>
    </lineage>
</organism>
<proteinExistence type="predicted"/>
<feature type="region of interest" description="Disordered" evidence="1">
    <location>
        <begin position="28"/>
        <end position="49"/>
    </location>
</feature>
<keyword evidence="3" id="KW-1185">Reference proteome</keyword>
<evidence type="ECO:0000313" key="3">
    <source>
        <dbReference type="Proteomes" id="UP001215280"/>
    </source>
</evidence>
<protein>
    <submittedName>
        <fullName evidence="2">Uncharacterized protein</fullName>
    </submittedName>
</protein>
<gene>
    <name evidence="2" type="ORF">DFH07DRAFT_970488</name>
</gene>
<dbReference type="AlphaFoldDB" id="A0AAD7MP70"/>
<evidence type="ECO:0000256" key="1">
    <source>
        <dbReference type="SAM" id="MobiDB-lite"/>
    </source>
</evidence>
<reference evidence="2" key="1">
    <citation type="submission" date="2023-03" db="EMBL/GenBank/DDBJ databases">
        <title>Massive genome expansion in bonnet fungi (Mycena s.s.) driven by repeated elements and novel gene families across ecological guilds.</title>
        <authorList>
            <consortium name="Lawrence Berkeley National Laboratory"/>
            <person name="Harder C.B."/>
            <person name="Miyauchi S."/>
            <person name="Viragh M."/>
            <person name="Kuo A."/>
            <person name="Thoen E."/>
            <person name="Andreopoulos B."/>
            <person name="Lu D."/>
            <person name="Skrede I."/>
            <person name="Drula E."/>
            <person name="Henrissat B."/>
            <person name="Morin E."/>
            <person name="Kohler A."/>
            <person name="Barry K."/>
            <person name="LaButti K."/>
            <person name="Morin E."/>
            <person name="Salamov A."/>
            <person name="Lipzen A."/>
            <person name="Mereny Z."/>
            <person name="Hegedus B."/>
            <person name="Baldrian P."/>
            <person name="Stursova M."/>
            <person name="Weitz H."/>
            <person name="Taylor A."/>
            <person name="Grigoriev I.V."/>
            <person name="Nagy L.G."/>
            <person name="Martin F."/>
            <person name="Kauserud H."/>
        </authorList>
    </citation>
    <scope>NUCLEOTIDE SEQUENCE</scope>
    <source>
        <strain evidence="2">CBHHK188m</strain>
    </source>
</reference>
<name>A0AAD7MP70_9AGAR</name>
<evidence type="ECO:0000313" key="2">
    <source>
        <dbReference type="EMBL" id="KAJ7726449.1"/>
    </source>
</evidence>
<comment type="caution">
    <text evidence="2">The sequence shown here is derived from an EMBL/GenBank/DDBJ whole genome shotgun (WGS) entry which is preliminary data.</text>
</comment>
<sequence length="124" mass="13396">MAPRADTANPRPRLQRVKAGLGKIKEKFTKGASQPASVHSADSEEPSRAASIADAGVDTLILAADMVEKIANVVNKVPLIAPVAALVSEVFQTVKLAVTHMFIKNRHFQPLHSREPYLASRCTK</sequence>
<dbReference type="Proteomes" id="UP001215280">
    <property type="component" value="Unassembled WGS sequence"/>
</dbReference>
<accession>A0AAD7MP70</accession>
<dbReference type="EMBL" id="JARJLG010000219">
    <property type="protein sequence ID" value="KAJ7726449.1"/>
    <property type="molecule type" value="Genomic_DNA"/>
</dbReference>